<feature type="domain" description="Peptidase S11 D-alanyl-D-alanine carboxypeptidase A N-terminal" evidence="11">
    <location>
        <begin position="73"/>
        <end position="301"/>
    </location>
</feature>
<feature type="binding site" evidence="8">
    <location>
        <position position="270"/>
    </location>
    <ligand>
        <name>substrate</name>
    </ligand>
</feature>
<keyword evidence="6" id="KW-0961">Cell wall biogenesis/degradation</keyword>
<dbReference type="InterPro" id="IPR018044">
    <property type="entry name" value="Peptidase_S11"/>
</dbReference>
<evidence type="ECO:0000256" key="8">
    <source>
        <dbReference type="PIRSR" id="PIRSR618044-2"/>
    </source>
</evidence>
<evidence type="ECO:0000256" key="3">
    <source>
        <dbReference type="ARBA" id="ARBA00022801"/>
    </source>
</evidence>
<evidence type="ECO:0000313" key="13">
    <source>
        <dbReference type="Proteomes" id="UP000176308"/>
    </source>
</evidence>
<feature type="transmembrane region" description="Helical" evidence="10">
    <location>
        <begin position="12"/>
        <end position="34"/>
    </location>
</feature>
<dbReference type="PANTHER" id="PTHR21581">
    <property type="entry name" value="D-ALANYL-D-ALANINE CARBOXYPEPTIDASE"/>
    <property type="match status" value="1"/>
</dbReference>
<comment type="caution">
    <text evidence="12">The sequence shown here is derived from an EMBL/GenBank/DDBJ whole genome shotgun (WGS) entry which is preliminary data.</text>
</comment>
<evidence type="ECO:0000256" key="1">
    <source>
        <dbReference type="ARBA" id="ARBA00007164"/>
    </source>
</evidence>
<keyword evidence="4" id="KW-0133">Cell shape</keyword>
<dbReference type="AlphaFoldDB" id="A0A1G2IAP6"/>
<feature type="active site" description="Proton acceptor" evidence="7">
    <location>
        <position position="113"/>
    </location>
</feature>
<feature type="active site" description="Acyl-ester intermediate" evidence="7">
    <location>
        <position position="110"/>
    </location>
</feature>
<evidence type="ECO:0000313" key="12">
    <source>
        <dbReference type="EMBL" id="OGZ71198.1"/>
    </source>
</evidence>
<evidence type="ECO:0000256" key="10">
    <source>
        <dbReference type="SAM" id="Phobius"/>
    </source>
</evidence>
<keyword evidence="10" id="KW-1133">Transmembrane helix</keyword>
<dbReference type="GO" id="GO:0006508">
    <property type="term" value="P:proteolysis"/>
    <property type="evidence" value="ECO:0007669"/>
    <property type="project" value="InterPro"/>
</dbReference>
<keyword evidence="2" id="KW-0732">Signal</keyword>
<dbReference type="GO" id="GO:0071555">
    <property type="term" value="P:cell wall organization"/>
    <property type="evidence" value="ECO:0007669"/>
    <property type="project" value="UniProtKB-KW"/>
</dbReference>
<comment type="similarity">
    <text evidence="1 9">Belongs to the peptidase S11 family.</text>
</comment>
<evidence type="ECO:0000259" key="11">
    <source>
        <dbReference type="Pfam" id="PF00768"/>
    </source>
</evidence>
<keyword evidence="10" id="KW-0472">Membrane</keyword>
<keyword evidence="3" id="KW-0378">Hydrolase</keyword>
<dbReference type="InterPro" id="IPR012338">
    <property type="entry name" value="Beta-lactam/transpept-like"/>
</dbReference>
<dbReference type="GO" id="GO:0009252">
    <property type="term" value="P:peptidoglycan biosynthetic process"/>
    <property type="evidence" value="ECO:0007669"/>
    <property type="project" value="UniProtKB-KW"/>
</dbReference>
<dbReference type="PRINTS" id="PR00725">
    <property type="entry name" value="DADACBPTASE1"/>
</dbReference>
<reference evidence="12 13" key="1">
    <citation type="journal article" date="2016" name="Nat. Commun.">
        <title>Thousands of microbial genomes shed light on interconnected biogeochemical processes in an aquifer system.</title>
        <authorList>
            <person name="Anantharaman K."/>
            <person name="Brown C.T."/>
            <person name="Hug L.A."/>
            <person name="Sharon I."/>
            <person name="Castelle C.J."/>
            <person name="Probst A.J."/>
            <person name="Thomas B.C."/>
            <person name="Singh A."/>
            <person name="Wilkins M.J."/>
            <person name="Karaoz U."/>
            <person name="Brodie E.L."/>
            <person name="Williams K.H."/>
            <person name="Hubbard S.S."/>
            <person name="Banfield J.F."/>
        </authorList>
    </citation>
    <scope>NUCLEOTIDE SEQUENCE [LARGE SCALE GENOMIC DNA]</scope>
</reference>
<gene>
    <name evidence="12" type="ORF">A2904_00470</name>
</gene>
<organism evidence="12 13">
    <name type="scientific">Candidatus Staskawiczbacteria bacterium RIFCSPLOWO2_01_FULL_33_9</name>
    <dbReference type="NCBI Taxonomy" id="1802211"/>
    <lineage>
        <taxon>Bacteria</taxon>
        <taxon>Candidatus Staskawicziibacteriota</taxon>
    </lineage>
</organism>
<accession>A0A1G2IAP6</accession>
<evidence type="ECO:0000256" key="7">
    <source>
        <dbReference type="PIRSR" id="PIRSR618044-1"/>
    </source>
</evidence>
<evidence type="ECO:0000256" key="5">
    <source>
        <dbReference type="ARBA" id="ARBA00022984"/>
    </source>
</evidence>
<name>A0A1G2IAP6_9BACT</name>
<dbReference type="InterPro" id="IPR001967">
    <property type="entry name" value="Peptidase_S11_N"/>
</dbReference>
<dbReference type="Gene3D" id="3.40.710.10">
    <property type="entry name" value="DD-peptidase/beta-lactamase superfamily"/>
    <property type="match status" value="1"/>
</dbReference>
<sequence>MNKVDIRSVFKNILLFVTFVFLVVIIFGSLQWFFDSLYGFFEKKAALNQKNFLASVTKTSDSQNLLPYRNWQVEDLKIDAESSISVETNLSLQKKVLFKKSETKILPIASLSKLMTALVVLNNYNLQQQITITDADVLQEGEQGSLKAGQILSVKDLLYITLIESSNDAAFALAENLGQDKFIELMNIETNNLGLLNTHFTDSSGLDAGSYSTAKDLVVLMEYLLNKYPLIWQIIGLKEYDLYLNNGELHHKLINTNELLGEVPEVIGGKTGFTNYAKGTFLIVEKSPVKGNYFIHVILGSTNRLEEMKRIINWLRIAYEW</sequence>
<dbReference type="EMBL" id="MHOX01000010">
    <property type="protein sequence ID" value="OGZ71198.1"/>
    <property type="molecule type" value="Genomic_DNA"/>
</dbReference>
<evidence type="ECO:0000256" key="4">
    <source>
        <dbReference type="ARBA" id="ARBA00022960"/>
    </source>
</evidence>
<evidence type="ECO:0000256" key="2">
    <source>
        <dbReference type="ARBA" id="ARBA00022729"/>
    </source>
</evidence>
<evidence type="ECO:0000256" key="9">
    <source>
        <dbReference type="RuleBase" id="RU004016"/>
    </source>
</evidence>
<keyword evidence="10" id="KW-0812">Transmembrane</keyword>
<dbReference type="Proteomes" id="UP000176308">
    <property type="component" value="Unassembled WGS sequence"/>
</dbReference>
<keyword evidence="5" id="KW-0573">Peptidoglycan synthesis</keyword>
<dbReference type="SUPFAM" id="SSF56601">
    <property type="entry name" value="beta-lactamase/transpeptidase-like"/>
    <property type="match status" value="1"/>
</dbReference>
<dbReference type="Pfam" id="PF00768">
    <property type="entry name" value="Peptidase_S11"/>
    <property type="match status" value="1"/>
</dbReference>
<dbReference type="GO" id="GO:0009002">
    <property type="term" value="F:serine-type D-Ala-D-Ala carboxypeptidase activity"/>
    <property type="evidence" value="ECO:0007669"/>
    <property type="project" value="InterPro"/>
</dbReference>
<dbReference type="GO" id="GO:0008360">
    <property type="term" value="P:regulation of cell shape"/>
    <property type="evidence" value="ECO:0007669"/>
    <property type="project" value="UniProtKB-KW"/>
</dbReference>
<protein>
    <recommendedName>
        <fullName evidence="11">Peptidase S11 D-alanyl-D-alanine carboxypeptidase A N-terminal domain-containing protein</fullName>
    </recommendedName>
</protein>
<evidence type="ECO:0000256" key="6">
    <source>
        <dbReference type="ARBA" id="ARBA00023316"/>
    </source>
</evidence>
<dbReference type="PANTHER" id="PTHR21581:SF26">
    <property type="entry name" value="D-ALANYL-D-ALANINE ENDOPEPTIDASE"/>
    <property type="match status" value="1"/>
</dbReference>
<feature type="active site" evidence="7">
    <location>
        <position position="165"/>
    </location>
</feature>
<proteinExistence type="inferred from homology"/>